<sequence>MVHQYQLNGYNIVLDTCSGSVHVVDDVAYDVIAMYKEHSADEIVAAMLEKYGDRPDVTEADLRQCLEDVASLEQAGKLWSPDTYADMAFDFKNRNTVVKALCLHVAHTCNLNCSYCFASQGRYQGDRALMSFEVGKRAMDFLIENSGTRRNLEVDFFGGEPLMNFDMVKKLVAYCREQEKIHNKNFRFTMTTNGMLIDDDVIDFCNKECHNVVLSLDGRKEVHDRFRKDYAGHGSYDTIVPKFQKFVEKRGDKGYYMRGTYTHFNTDFTNDIFHMADLGFTELSMEPVVCKPEDPSALTAEDLPILKEQYEILAKEMIKRDREGRGFTFYHYMIDLTGGPCIYKRISGCGSGTEYMAVTPWGDLYPCHQFVGDPKYLMGDIWKGVTNTAVRDEFKHCNAYARPECKDCWAKLYCSGGCAANAYHATGSITGVYEYGCELFRKRMECAIMIQVAKNQELAAQGIEVPIELGSTCNACADGEACE</sequence>
<dbReference type="SUPFAM" id="SSF102114">
    <property type="entry name" value="Radical SAM enzymes"/>
    <property type="match status" value="1"/>
</dbReference>
<evidence type="ECO:0000256" key="6">
    <source>
        <dbReference type="ARBA" id="ARBA00023014"/>
    </source>
</evidence>
<evidence type="ECO:0000256" key="5">
    <source>
        <dbReference type="ARBA" id="ARBA00023004"/>
    </source>
</evidence>
<dbReference type="InterPro" id="IPR023867">
    <property type="entry name" value="Sulphatase_maturase_rSAM"/>
</dbReference>
<dbReference type="CDD" id="cd21124">
    <property type="entry name" value="SPASM_CteB-like"/>
    <property type="match status" value="1"/>
</dbReference>
<dbReference type="EMBL" id="NMTY01000004">
    <property type="protein sequence ID" value="PDX82335.1"/>
    <property type="molecule type" value="Genomic_DNA"/>
</dbReference>
<dbReference type="SFLD" id="SFLDS00029">
    <property type="entry name" value="Radical_SAM"/>
    <property type="match status" value="1"/>
</dbReference>
<keyword evidence="6" id="KW-0411">Iron-sulfur</keyword>
<evidence type="ECO:0000256" key="2">
    <source>
        <dbReference type="ARBA" id="ARBA00022485"/>
    </source>
</evidence>
<dbReference type="Pfam" id="PF04055">
    <property type="entry name" value="Radical_SAM"/>
    <property type="match status" value="1"/>
</dbReference>
<keyword evidence="3" id="KW-0949">S-adenosyl-L-methionine</keyword>
<dbReference type="PANTHER" id="PTHR43273:SF8">
    <property type="entry name" value="RADICAL SAM DOMAIN PROTEIN"/>
    <property type="match status" value="1"/>
</dbReference>
<dbReference type="InterPro" id="IPR024025">
    <property type="entry name" value="SCIFF_rSAM_maturase"/>
</dbReference>
<keyword evidence="5" id="KW-0408">Iron</keyword>
<dbReference type="RefSeq" id="WP_097838797.1">
    <property type="nucleotide sequence ID" value="NZ_NMTY01000004.1"/>
</dbReference>
<feature type="domain" description="Radical SAM core" evidence="7">
    <location>
        <begin position="95"/>
        <end position="328"/>
    </location>
</feature>
<gene>
    <name evidence="8" type="primary">scfB</name>
    <name evidence="8" type="ORF">CGS58_02355</name>
</gene>
<protein>
    <submittedName>
        <fullName evidence="8">Thioether cross-link-forming SCIFF peptide maturase</fullName>
    </submittedName>
</protein>
<accession>A0A2A7AT19</accession>
<name>A0A2A7AT19_9FIRM</name>
<reference evidence="8 9" key="1">
    <citation type="journal article" date="2017" name="Front. Microbiol.">
        <title>New Insights into the Diversity of the Genus Faecalibacterium.</title>
        <authorList>
            <person name="Benevides L."/>
            <person name="Burman S."/>
            <person name="Martin R."/>
            <person name="Robert V."/>
            <person name="Thomas M."/>
            <person name="Miquel S."/>
            <person name="Chain F."/>
            <person name="Sokol H."/>
            <person name="Bermudez-Humaran L.G."/>
            <person name="Morrison M."/>
            <person name="Langella P."/>
            <person name="Azevedo V.A."/>
            <person name="Chatel J.M."/>
            <person name="Soares S."/>
        </authorList>
    </citation>
    <scope>NUCLEOTIDE SEQUENCE [LARGE SCALE GENOMIC DNA]</scope>
    <source>
        <strain evidence="8 9">CNCM I 4575</strain>
    </source>
</reference>
<dbReference type="NCBIfam" id="TIGR04085">
    <property type="entry name" value="rSAM_more_4Fe4S"/>
    <property type="match status" value="1"/>
</dbReference>
<evidence type="ECO:0000313" key="9">
    <source>
        <dbReference type="Proteomes" id="UP000220005"/>
    </source>
</evidence>
<comment type="cofactor">
    <cofactor evidence="1">
        <name>[4Fe-4S] cluster</name>
        <dbReference type="ChEBI" id="CHEBI:49883"/>
    </cofactor>
</comment>
<dbReference type="Proteomes" id="UP000220005">
    <property type="component" value="Unassembled WGS sequence"/>
</dbReference>
<dbReference type="Pfam" id="PF05402">
    <property type="entry name" value="PqqD"/>
    <property type="match status" value="1"/>
</dbReference>
<evidence type="ECO:0000259" key="7">
    <source>
        <dbReference type="PROSITE" id="PS51918"/>
    </source>
</evidence>
<evidence type="ECO:0000256" key="1">
    <source>
        <dbReference type="ARBA" id="ARBA00001966"/>
    </source>
</evidence>
<dbReference type="PROSITE" id="PS01305">
    <property type="entry name" value="MOAA_NIFB_PQQE"/>
    <property type="match status" value="1"/>
</dbReference>
<dbReference type="Gene3D" id="3.20.20.70">
    <property type="entry name" value="Aldolase class I"/>
    <property type="match status" value="1"/>
</dbReference>
<proteinExistence type="predicted"/>
<dbReference type="InterPro" id="IPR023885">
    <property type="entry name" value="4Fe4S-binding_SPASM_dom"/>
</dbReference>
<dbReference type="InterPro" id="IPR058240">
    <property type="entry name" value="rSAM_sf"/>
</dbReference>
<dbReference type="NCBIfam" id="TIGR03974">
    <property type="entry name" value="rSAM_six_Cys"/>
    <property type="match status" value="1"/>
</dbReference>
<dbReference type="GO" id="GO:0046872">
    <property type="term" value="F:metal ion binding"/>
    <property type="evidence" value="ECO:0007669"/>
    <property type="project" value="UniProtKB-KW"/>
</dbReference>
<dbReference type="SFLD" id="SFLDG01067">
    <property type="entry name" value="SPASM/twitch_domain_containing"/>
    <property type="match status" value="1"/>
</dbReference>
<dbReference type="InterPro" id="IPR007197">
    <property type="entry name" value="rSAM"/>
</dbReference>
<dbReference type="SFLD" id="SFLDG01384">
    <property type="entry name" value="thioether_bond_formation_requi"/>
    <property type="match status" value="1"/>
</dbReference>
<dbReference type="SFLD" id="SFLDG01386">
    <property type="entry name" value="main_SPASM_domain-containing"/>
    <property type="match status" value="1"/>
</dbReference>
<evidence type="ECO:0000256" key="3">
    <source>
        <dbReference type="ARBA" id="ARBA00022691"/>
    </source>
</evidence>
<dbReference type="PROSITE" id="PS51918">
    <property type="entry name" value="RADICAL_SAM"/>
    <property type="match status" value="1"/>
</dbReference>
<organism evidence="8 9">
    <name type="scientific">Faecalibacterium prausnitzii</name>
    <dbReference type="NCBI Taxonomy" id="853"/>
    <lineage>
        <taxon>Bacteria</taxon>
        <taxon>Bacillati</taxon>
        <taxon>Bacillota</taxon>
        <taxon>Clostridia</taxon>
        <taxon>Eubacteriales</taxon>
        <taxon>Oscillospiraceae</taxon>
        <taxon>Faecalibacterium</taxon>
    </lineage>
</organism>
<evidence type="ECO:0000313" key="8">
    <source>
        <dbReference type="EMBL" id="PDX82335.1"/>
    </source>
</evidence>
<dbReference type="InterPro" id="IPR000385">
    <property type="entry name" value="MoaA_NifB_PqqE_Fe-S-bd_CS"/>
</dbReference>
<dbReference type="GO" id="GO:0051539">
    <property type="term" value="F:4 iron, 4 sulfur cluster binding"/>
    <property type="evidence" value="ECO:0007669"/>
    <property type="project" value="UniProtKB-KW"/>
</dbReference>
<dbReference type="CDD" id="cd01335">
    <property type="entry name" value="Radical_SAM"/>
    <property type="match status" value="1"/>
</dbReference>
<dbReference type="PANTHER" id="PTHR43273">
    <property type="entry name" value="ANAEROBIC SULFATASE-MATURATING ENZYME HOMOLOG ASLB-RELATED"/>
    <property type="match status" value="1"/>
</dbReference>
<dbReference type="GO" id="GO:0016491">
    <property type="term" value="F:oxidoreductase activity"/>
    <property type="evidence" value="ECO:0007669"/>
    <property type="project" value="InterPro"/>
</dbReference>
<dbReference type="InterPro" id="IPR008792">
    <property type="entry name" value="PQQD"/>
</dbReference>
<dbReference type="InterPro" id="IPR013785">
    <property type="entry name" value="Aldolase_TIM"/>
</dbReference>
<keyword evidence="4" id="KW-0479">Metal-binding</keyword>
<comment type="caution">
    <text evidence="8">The sequence shown here is derived from an EMBL/GenBank/DDBJ whole genome shotgun (WGS) entry which is preliminary data.</text>
</comment>
<dbReference type="InterPro" id="IPR047602">
    <property type="entry name" value="SPASM_CteB-like"/>
</dbReference>
<evidence type="ECO:0000256" key="4">
    <source>
        <dbReference type="ARBA" id="ARBA00022723"/>
    </source>
</evidence>
<dbReference type="AlphaFoldDB" id="A0A2A7AT19"/>
<keyword evidence="2" id="KW-0004">4Fe-4S</keyword>